<evidence type="ECO:0000256" key="7">
    <source>
        <dbReference type="SAM" id="Phobius"/>
    </source>
</evidence>
<evidence type="ECO:0000313" key="10">
    <source>
        <dbReference type="Proteomes" id="UP000014227"/>
    </source>
</evidence>
<dbReference type="InterPro" id="IPR003856">
    <property type="entry name" value="LPS_length_determ_N"/>
</dbReference>
<evidence type="ECO:0000256" key="1">
    <source>
        <dbReference type="ARBA" id="ARBA00004651"/>
    </source>
</evidence>
<dbReference type="AlphaFoldDB" id="S0EUW4"/>
<gene>
    <name evidence="9" type="ORF">CCALI_01661</name>
</gene>
<dbReference type="Pfam" id="PF02706">
    <property type="entry name" value="Wzz"/>
    <property type="match status" value="1"/>
</dbReference>
<evidence type="ECO:0000256" key="6">
    <source>
        <dbReference type="ARBA" id="ARBA00023136"/>
    </source>
</evidence>
<dbReference type="PATRIC" id="fig|1303518.3.peg.1710"/>
<proteinExistence type="inferred from homology"/>
<comment type="similarity">
    <text evidence="2">Belongs to the CpsC/CapA family.</text>
</comment>
<evidence type="ECO:0000259" key="8">
    <source>
        <dbReference type="Pfam" id="PF02706"/>
    </source>
</evidence>
<evidence type="ECO:0000256" key="5">
    <source>
        <dbReference type="ARBA" id="ARBA00022989"/>
    </source>
</evidence>
<dbReference type="PANTHER" id="PTHR32309:SF31">
    <property type="entry name" value="CAPSULAR EXOPOLYSACCHARIDE FAMILY"/>
    <property type="match status" value="1"/>
</dbReference>
<dbReference type="HOGENOM" id="CLU_564633_0_0_0"/>
<accession>S0EUW4</accession>
<keyword evidence="3" id="KW-1003">Cell membrane</keyword>
<dbReference type="Proteomes" id="UP000014227">
    <property type="component" value="Chromosome I"/>
</dbReference>
<keyword evidence="5 7" id="KW-1133">Transmembrane helix</keyword>
<keyword evidence="6 7" id="KW-0472">Membrane</keyword>
<dbReference type="KEGG" id="ccz:CCALI_01661"/>
<evidence type="ECO:0000256" key="2">
    <source>
        <dbReference type="ARBA" id="ARBA00006683"/>
    </source>
</evidence>
<reference evidence="10" key="1">
    <citation type="submission" date="2013-03" db="EMBL/GenBank/DDBJ databases">
        <title>Genome sequence of Chthonomonas calidirosea, the first sequenced genome from the Armatimonadetes phylum (formally candidate division OP10).</title>
        <authorList>
            <person name="Lee K.C.Y."/>
            <person name="Morgan X.C."/>
            <person name="Dunfield P.F."/>
            <person name="Tamas I."/>
            <person name="Houghton K.M."/>
            <person name="Vyssotski M."/>
            <person name="Ryan J.L.J."/>
            <person name="Lagutin K."/>
            <person name="McDonald I.R."/>
            <person name="Stott M.B."/>
        </authorList>
    </citation>
    <scope>NUCLEOTIDE SEQUENCE [LARGE SCALE GENOMIC DNA]</scope>
    <source>
        <strain evidence="10">DSM 23976 / ICMP 18418 / T49</strain>
    </source>
</reference>
<feature type="domain" description="Polysaccharide chain length determinant N-terminal" evidence="8">
    <location>
        <begin position="14"/>
        <end position="96"/>
    </location>
</feature>
<keyword evidence="4 7" id="KW-0812">Transmembrane</keyword>
<evidence type="ECO:0000256" key="4">
    <source>
        <dbReference type="ARBA" id="ARBA00022692"/>
    </source>
</evidence>
<dbReference type="GO" id="GO:0005886">
    <property type="term" value="C:plasma membrane"/>
    <property type="evidence" value="ECO:0007669"/>
    <property type="project" value="UniProtKB-SubCell"/>
</dbReference>
<dbReference type="InterPro" id="IPR050445">
    <property type="entry name" value="Bact_polysacc_biosynth/exp"/>
</dbReference>
<evidence type="ECO:0000256" key="3">
    <source>
        <dbReference type="ARBA" id="ARBA00022475"/>
    </source>
</evidence>
<feature type="transmembrane region" description="Helical" evidence="7">
    <location>
        <begin position="426"/>
        <end position="446"/>
    </location>
</feature>
<dbReference type="eggNOG" id="COG3206">
    <property type="taxonomic scope" value="Bacteria"/>
</dbReference>
<comment type="subcellular location">
    <subcellularLocation>
        <location evidence="1">Cell membrane</location>
        <topology evidence="1">Multi-pass membrane protein</topology>
    </subcellularLocation>
</comment>
<protein>
    <submittedName>
        <fullName evidence="9">Uncharacterized protein involved in exopolysaccharide biosynthesis</fullName>
    </submittedName>
</protein>
<keyword evidence="10" id="KW-1185">Reference proteome</keyword>
<dbReference type="EMBL" id="HF951689">
    <property type="protein sequence ID" value="CCW35475.1"/>
    <property type="molecule type" value="Genomic_DNA"/>
</dbReference>
<dbReference type="InParanoid" id="S0EUW4"/>
<feature type="transmembrane region" description="Helical" evidence="7">
    <location>
        <begin position="21"/>
        <end position="44"/>
    </location>
</feature>
<organism evidence="9 10">
    <name type="scientific">Chthonomonas calidirosea (strain DSM 23976 / ICMP 18418 / T49)</name>
    <dbReference type="NCBI Taxonomy" id="1303518"/>
    <lineage>
        <taxon>Bacteria</taxon>
        <taxon>Bacillati</taxon>
        <taxon>Armatimonadota</taxon>
        <taxon>Chthonomonadia</taxon>
        <taxon>Chthonomonadales</taxon>
        <taxon>Chthonomonadaceae</taxon>
        <taxon>Chthonomonas</taxon>
    </lineage>
</organism>
<dbReference type="RefSeq" id="WP_016483007.1">
    <property type="nucleotide sequence ID" value="NC_021487.1"/>
</dbReference>
<name>S0EUW4_CHTCT</name>
<dbReference type="PANTHER" id="PTHR32309">
    <property type="entry name" value="TYROSINE-PROTEIN KINASE"/>
    <property type="match status" value="1"/>
</dbReference>
<evidence type="ECO:0000313" key="9">
    <source>
        <dbReference type="EMBL" id="CCW35475.1"/>
    </source>
</evidence>
<dbReference type="STRING" id="454171.CP488_02432"/>
<sequence length="483" mass="53476">MSQNDELVLYFDLLTAVVRRYVRLWMLVGPMLFVVFLVLMLFLFPQTYEATVSLSVQHAPNAGSGSSGLSALLGQTNQEKYIGVLKSRRLAEEVEKQINLKSFYHLRTERDADDLLMRHVVPVDNSNDGLLYVSVRLPGPARWALGAGQRRAQVKELAAKAANLYAIALQHYYATSDNDRDSVLLRAGQRELERAQAAYHRASERLMTFVQHLKGLTPDESPSVDTAGTSGALDSLYTDYGKTAAEISALEKTNSLLRAGVLKQLSHLSELPADDPLLRTARMNLALAENNYNQLVYAQQLSPTNPQVVQARAQVQLARKALQQQEKGYLYRLDTQYIANQARLKALQAQENRILGLIKLAAQHLFVRRELSTQLALLEANQKLALATLQTAEEEAVRLRLSTVSGKSRISVVDSALPPRAGSPGLLTFGALSFILALLPLGYFIVRGYLHAVAERMASPSLAEAPILPQPEKTVEVERIPSR</sequence>